<sequence length="85" mass="9648">MANVPVSTSFHKLSFIGPYVCDSNGAGNRIESILNISHHYGKAYFSLHWIMLWRVAQANNLERGFNFNYLESSKDLVRVNTQAIS</sequence>
<proteinExistence type="predicted"/>
<reference evidence="1 2" key="1">
    <citation type="submission" date="2019-08" db="EMBL/GenBank/DDBJ databases">
        <authorList>
            <person name="Herpell B J."/>
        </authorList>
    </citation>
    <scope>NUCLEOTIDE SEQUENCE [LARGE SCALE GENOMIC DNA]</scope>
    <source>
        <strain evidence="2">Msb3</strain>
    </source>
</reference>
<evidence type="ECO:0000313" key="1">
    <source>
        <dbReference type="EMBL" id="VVD33122.1"/>
    </source>
</evidence>
<name>A0A5Q4YXZ9_9BURK</name>
<organism evidence="1 2">
    <name type="scientific">Paraburkholderia dioscoreae</name>
    <dbReference type="NCBI Taxonomy" id="2604047"/>
    <lineage>
        <taxon>Bacteria</taxon>
        <taxon>Pseudomonadati</taxon>
        <taxon>Pseudomonadota</taxon>
        <taxon>Betaproteobacteria</taxon>
        <taxon>Burkholderiales</taxon>
        <taxon>Burkholderiaceae</taxon>
        <taxon>Paraburkholderia</taxon>
    </lineage>
</organism>
<dbReference type="AlphaFoldDB" id="A0A5Q4YXZ9"/>
<protein>
    <submittedName>
        <fullName evidence="1">Uncharacterized protein</fullName>
    </submittedName>
</protein>
<evidence type="ECO:0000313" key="2">
    <source>
        <dbReference type="Proteomes" id="UP000325811"/>
    </source>
</evidence>
<keyword evidence="2" id="KW-1185">Reference proteome</keyword>
<dbReference type="Proteomes" id="UP000325811">
    <property type="component" value="Chromosome II"/>
</dbReference>
<dbReference type="KEGG" id="pdio:PDMSB3_1838.1"/>
<accession>A0A5Q4YXZ9</accession>
<gene>
    <name evidence="1" type="ORF">PDMSB3_1838</name>
</gene>
<dbReference type="EMBL" id="LR699554">
    <property type="protein sequence ID" value="VVD33122.1"/>
    <property type="molecule type" value="Genomic_DNA"/>
</dbReference>